<dbReference type="AlphaFoldDB" id="A0A8K0CB92"/>
<gene>
    <name evidence="1" type="ORF">ILUMI_22098</name>
</gene>
<protein>
    <recommendedName>
        <fullName evidence="3">Reverse transcriptase domain-containing protein</fullName>
    </recommendedName>
</protein>
<accession>A0A8K0CB92</accession>
<dbReference type="Proteomes" id="UP000801492">
    <property type="component" value="Unassembled WGS sequence"/>
</dbReference>
<dbReference type="PANTHER" id="PTHR47027:SF29">
    <property type="entry name" value="C2H2-TYPE DOMAIN-CONTAINING PROTEIN"/>
    <property type="match status" value="1"/>
</dbReference>
<sequence>MKRSQANIVTQDGNTSSITIEKGVRQGDALSIILFNIALNRAIESANIRGSITHSSRQLIARDMKSLEENLLTKYMSSCRKNLDKTQSPIQTGKYKFEEVNHFIYLGVTINGENNRNMEIKERIKSIL</sequence>
<keyword evidence="2" id="KW-1185">Reference proteome</keyword>
<evidence type="ECO:0000313" key="1">
    <source>
        <dbReference type="EMBL" id="KAF2884079.1"/>
    </source>
</evidence>
<dbReference type="PANTHER" id="PTHR47027">
    <property type="entry name" value="REVERSE TRANSCRIPTASE DOMAIN-CONTAINING PROTEIN"/>
    <property type="match status" value="1"/>
</dbReference>
<organism evidence="1 2">
    <name type="scientific">Ignelater luminosus</name>
    <name type="common">Cucubano</name>
    <name type="synonym">Pyrophorus luminosus</name>
    <dbReference type="NCBI Taxonomy" id="2038154"/>
    <lineage>
        <taxon>Eukaryota</taxon>
        <taxon>Metazoa</taxon>
        <taxon>Ecdysozoa</taxon>
        <taxon>Arthropoda</taxon>
        <taxon>Hexapoda</taxon>
        <taxon>Insecta</taxon>
        <taxon>Pterygota</taxon>
        <taxon>Neoptera</taxon>
        <taxon>Endopterygota</taxon>
        <taxon>Coleoptera</taxon>
        <taxon>Polyphaga</taxon>
        <taxon>Elateriformia</taxon>
        <taxon>Elateroidea</taxon>
        <taxon>Elateridae</taxon>
        <taxon>Agrypninae</taxon>
        <taxon>Pyrophorini</taxon>
        <taxon>Ignelater</taxon>
    </lineage>
</organism>
<dbReference type="OrthoDB" id="6758577at2759"/>
<proteinExistence type="predicted"/>
<name>A0A8K0CB92_IGNLU</name>
<comment type="caution">
    <text evidence="1">The sequence shown here is derived from an EMBL/GenBank/DDBJ whole genome shotgun (WGS) entry which is preliminary data.</text>
</comment>
<dbReference type="EMBL" id="VTPC01090227">
    <property type="protein sequence ID" value="KAF2884079.1"/>
    <property type="molecule type" value="Genomic_DNA"/>
</dbReference>
<reference evidence="1" key="1">
    <citation type="submission" date="2019-08" db="EMBL/GenBank/DDBJ databases">
        <title>The genome of the North American firefly Photinus pyralis.</title>
        <authorList>
            <consortium name="Photinus pyralis genome working group"/>
            <person name="Fallon T.R."/>
            <person name="Sander Lower S.E."/>
            <person name="Weng J.-K."/>
        </authorList>
    </citation>
    <scope>NUCLEOTIDE SEQUENCE</scope>
    <source>
        <strain evidence="1">TRF0915ILg1</strain>
        <tissue evidence="1">Whole body</tissue>
    </source>
</reference>
<evidence type="ECO:0000313" key="2">
    <source>
        <dbReference type="Proteomes" id="UP000801492"/>
    </source>
</evidence>
<evidence type="ECO:0008006" key="3">
    <source>
        <dbReference type="Google" id="ProtNLM"/>
    </source>
</evidence>